<organism evidence="1 2">
    <name type="scientific">Caldisphaera lagunensis (strain DSM 15908 / JCM 11604 / ANMR 0165 / IC-154)</name>
    <dbReference type="NCBI Taxonomy" id="1056495"/>
    <lineage>
        <taxon>Archaea</taxon>
        <taxon>Thermoproteota</taxon>
        <taxon>Thermoprotei</taxon>
        <taxon>Acidilobales</taxon>
        <taxon>Caldisphaeraceae</taxon>
        <taxon>Caldisphaera</taxon>
    </lineage>
</organism>
<reference evidence="2" key="1">
    <citation type="submission" date="2012-03" db="EMBL/GenBank/DDBJ databases">
        <title>Complete genome of Caldisphaera lagunensis DSM 15908.</title>
        <authorList>
            <person name="Lucas S."/>
            <person name="Copeland A."/>
            <person name="Lapidus A."/>
            <person name="Glavina del Rio T."/>
            <person name="Dalin E."/>
            <person name="Tice H."/>
            <person name="Bruce D."/>
            <person name="Goodwin L."/>
            <person name="Pitluck S."/>
            <person name="Peters L."/>
            <person name="Mikhailova N."/>
            <person name="Teshima H."/>
            <person name="Kyrpides N."/>
            <person name="Mavromatis K."/>
            <person name="Ivanova N."/>
            <person name="Brettin T."/>
            <person name="Detter J.C."/>
            <person name="Han C."/>
            <person name="Larimer F."/>
            <person name="Land M."/>
            <person name="Hauser L."/>
            <person name="Markowitz V."/>
            <person name="Cheng J.-F."/>
            <person name="Hugenholtz P."/>
            <person name="Woyke T."/>
            <person name="Wu D."/>
            <person name="Spring S."/>
            <person name="Schroeder M."/>
            <person name="Brambilla E."/>
            <person name="Klenk H.-P."/>
            <person name="Eisen J.A."/>
        </authorList>
    </citation>
    <scope>NUCLEOTIDE SEQUENCE [LARGE SCALE GENOMIC DNA]</scope>
    <source>
        <strain evidence="2">DSM 15908 / JCM 11604 / IC-154</strain>
    </source>
</reference>
<dbReference type="RefSeq" id="WP_015232713.1">
    <property type="nucleotide sequence ID" value="NC_019791.1"/>
</dbReference>
<dbReference type="InParanoid" id="L0AAC0"/>
<dbReference type="EMBL" id="CP003378">
    <property type="protein sequence ID" value="AFZ70816.1"/>
    <property type="molecule type" value="Genomic_DNA"/>
</dbReference>
<proteinExistence type="predicted"/>
<name>L0AAC0_CALLD</name>
<dbReference type="eggNOG" id="arCOG07300">
    <property type="taxonomic scope" value="Archaea"/>
</dbReference>
<keyword evidence="2" id="KW-1185">Reference proteome</keyword>
<dbReference type="AlphaFoldDB" id="L0AAC0"/>
<protein>
    <submittedName>
        <fullName evidence="1">Uncharacterized protein</fullName>
    </submittedName>
</protein>
<dbReference type="KEGG" id="clg:Calag_1094"/>
<dbReference type="GeneID" id="14212354"/>
<accession>L0AAC0</accession>
<evidence type="ECO:0000313" key="2">
    <source>
        <dbReference type="Proteomes" id="UP000010469"/>
    </source>
</evidence>
<dbReference type="Proteomes" id="UP000010469">
    <property type="component" value="Chromosome"/>
</dbReference>
<dbReference type="HOGENOM" id="CLU_2712595_0_0_2"/>
<evidence type="ECO:0000313" key="1">
    <source>
        <dbReference type="EMBL" id="AFZ70816.1"/>
    </source>
</evidence>
<sequence>MGRTTPSTRMVIEDEINRLLKILEYTNEDKDKAKEIIKEAYDLVSYYQFETLSDPLEPIVLGLILYIAKRCS</sequence>
<dbReference type="STRING" id="1056495.Calag_1094"/>
<gene>
    <name evidence="1" type="ordered locus">Calag_1094</name>
</gene>